<gene>
    <name evidence="1" type="ORF">JYB85_08800</name>
</gene>
<organism evidence="1 2">
    <name type="scientific">Shewanella sedimentimangrovi</name>
    <dbReference type="NCBI Taxonomy" id="2814293"/>
    <lineage>
        <taxon>Bacteria</taxon>
        <taxon>Pseudomonadati</taxon>
        <taxon>Pseudomonadota</taxon>
        <taxon>Gammaproteobacteria</taxon>
        <taxon>Alteromonadales</taxon>
        <taxon>Shewanellaceae</taxon>
        <taxon>Shewanella</taxon>
    </lineage>
</organism>
<keyword evidence="2" id="KW-1185">Reference proteome</keyword>
<dbReference type="Proteomes" id="UP000663207">
    <property type="component" value="Chromosome"/>
</dbReference>
<dbReference type="EMBL" id="CP071502">
    <property type="protein sequence ID" value="QSX39052.1"/>
    <property type="molecule type" value="Genomic_DNA"/>
</dbReference>
<reference evidence="1 2" key="1">
    <citation type="submission" date="2021-03" db="EMBL/GenBank/DDBJ databases">
        <title>Novel species identification of genus Shewanella.</title>
        <authorList>
            <person name="Liu G."/>
            <person name="Zhang Q."/>
        </authorList>
    </citation>
    <scope>NUCLEOTIDE SEQUENCE [LARGE SCALE GENOMIC DNA]</scope>
    <source>
        <strain evidence="1 2">FJAT-52962</strain>
    </source>
</reference>
<dbReference type="PROSITE" id="PS51257">
    <property type="entry name" value="PROKAR_LIPOPROTEIN"/>
    <property type="match status" value="1"/>
</dbReference>
<evidence type="ECO:0000313" key="2">
    <source>
        <dbReference type="Proteomes" id="UP000663207"/>
    </source>
</evidence>
<dbReference type="Pfam" id="PF11207">
    <property type="entry name" value="DUF2989"/>
    <property type="match status" value="1"/>
</dbReference>
<protein>
    <submittedName>
        <fullName evidence="1">DUF2989 domain-containing protein</fullName>
    </submittedName>
</protein>
<accession>A0ABX7R720</accession>
<sequence>MFRSILSTALILTLIGCDNGRNSEKICKNNPELCEDLHKDSWCRYEKGDLIRNRYILKNTATPSGEQLYDQLKYLETYSKCVELAAGVQHIKHTDRTNDRLRAFGVATQNLQELQEHTKHNKDPHLAYYHWSRFNDAEALGYLLDADRKGEIKDPKLKAQLALYFIDTDPRDARRRFIELLGLEDEEHIDPDWLLALARISHMLGELNNEYIYSRANILLTGQKASDEQMLALIGGNKTLAKELDRDAETLAGEVSSGDFAGSEISKKLMAVEPKK</sequence>
<name>A0ABX7R720_9GAMM</name>
<proteinExistence type="predicted"/>
<evidence type="ECO:0000313" key="1">
    <source>
        <dbReference type="EMBL" id="QSX39052.1"/>
    </source>
</evidence>
<dbReference type="InterPro" id="IPR021372">
    <property type="entry name" value="DUF2989"/>
</dbReference>